<reference evidence="2" key="1">
    <citation type="submission" date="2017-11" db="EMBL/GenBank/DDBJ databases">
        <authorList>
            <person name="Lima N.C."/>
            <person name="Parody-Merino A.M."/>
            <person name="Battley P.F."/>
            <person name="Fidler A.E."/>
            <person name="Prosdocimi F."/>
        </authorList>
    </citation>
    <scope>NUCLEOTIDE SEQUENCE [LARGE SCALE GENOMIC DNA]</scope>
</reference>
<evidence type="ECO:0000313" key="2">
    <source>
        <dbReference type="Proteomes" id="UP000233556"/>
    </source>
</evidence>
<dbReference type="EMBL" id="KZ508349">
    <property type="protein sequence ID" value="PKU35312.1"/>
    <property type="molecule type" value="Genomic_DNA"/>
</dbReference>
<name>A0A2I0TNE6_LIMLA</name>
<organism evidence="1 2">
    <name type="scientific">Limosa lapponica baueri</name>
    <dbReference type="NCBI Taxonomy" id="1758121"/>
    <lineage>
        <taxon>Eukaryota</taxon>
        <taxon>Metazoa</taxon>
        <taxon>Chordata</taxon>
        <taxon>Craniata</taxon>
        <taxon>Vertebrata</taxon>
        <taxon>Euteleostomi</taxon>
        <taxon>Archelosauria</taxon>
        <taxon>Archosauria</taxon>
        <taxon>Dinosauria</taxon>
        <taxon>Saurischia</taxon>
        <taxon>Theropoda</taxon>
        <taxon>Coelurosauria</taxon>
        <taxon>Aves</taxon>
        <taxon>Neognathae</taxon>
        <taxon>Neoaves</taxon>
        <taxon>Charadriiformes</taxon>
        <taxon>Scolopacidae</taxon>
        <taxon>Limosa</taxon>
    </lineage>
</organism>
<reference evidence="2" key="2">
    <citation type="submission" date="2017-12" db="EMBL/GenBank/DDBJ databases">
        <title>Genome sequence of the Bar-tailed Godwit (Limosa lapponica baueri).</title>
        <authorList>
            <person name="Lima N.C.B."/>
            <person name="Parody-Merino A.M."/>
            <person name="Battley P.F."/>
            <person name="Fidler A.E."/>
            <person name="Prosdocimi F."/>
        </authorList>
    </citation>
    <scope>NUCLEOTIDE SEQUENCE [LARGE SCALE GENOMIC DNA]</scope>
</reference>
<accession>A0A2I0TNE6</accession>
<proteinExistence type="predicted"/>
<keyword evidence="2" id="KW-1185">Reference proteome</keyword>
<evidence type="ECO:0000313" key="1">
    <source>
        <dbReference type="EMBL" id="PKU35312.1"/>
    </source>
</evidence>
<dbReference type="Proteomes" id="UP000233556">
    <property type="component" value="Unassembled WGS sequence"/>
</dbReference>
<dbReference type="AlphaFoldDB" id="A0A2I0TNE6"/>
<gene>
    <name evidence="1" type="ORF">llap_14383</name>
</gene>
<sequence length="89" mass="9801">MVPVTETVNQKALTLYWNVCVCAPGALNPAGRESGQTPKGLTERKFLEPSILRRYTASRGLRTAQMVHGQSSSVRFVFPTYVPFDQDGA</sequence>
<protein>
    <submittedName>
        <fullName evidence="1">Uncharacterized protein</fullName>
    </submittedName>
</protein>